<keyword evidence="1" id="KW-0436">Ligase</keyword>
<accession>A0A2N7QGC3</accession>
<dbReference type="PANTHER" id="PTHR24096">
    <property type="entry name" value="LONG-CHAIN-FATTY-ACID--COA LIGASE"/>
    <property type="match status" value="1"/>
</dbReference>
<sequence>MGLPLPGVEVKVINLDSEGIGELCFRGPMLMRGYYKNEEATKEAFDEEGFITNGMSHFIPFLKCH</sequence>
<evidence type="ECO:0000313" key="1">
    <source>
        <dbReference type="EMBL" id="PMP97998.1"/>
    </source>
</evidence>
<dbReference type="AlphaFoldDB" id="A0A2N7QGC3"/>
<protein>
    <submittedName>
        <fullName evidence="1">Long-chain fatty acid--CoA ligase</fullName>
    </submittedName>
</protein>
<evidence type="ECO:0000313" key="2">
    <source>
        <dbReference type="Proteomes" id="UP000235619"/>
    </source>
</evidence>
<comment type="caution">
    <text evidence="1">The sequence shown here is derived from an EMBL/GenBank/DDBJ whole genome shotgun (WGS) entry which is preliminary data.</text>
</comment>
<organism evidence="1 2">
    <name type="scientific">Thermodesulfobacterium geofontis</name>
    <dbReference type="NCBI Taxonomy" id="1295609"/>
    <lineage>
        <taxon>Bacteria</taxon>
        <taxon>Pseudomonadati</taxon>
        <taxon>Thermodesulfobacteriota</taxon>
        <taxon>Thermodesulfobacteria</taxon>
        <taxon>Thermodesulfobacteriales</taxon>
        <taxon>Thermodesulfobacteriaceae</taxon>
        <taxon>Thermodesulfobacterium</taxon>
    </lineage>
</organism>
<dbReference type="GO" id="GO:0016405">
    <property type="term" value="F:CoA-ligase activity"/>
    <property type="evidence" value="ECO:0007669"/>
    <property type="project" value="TreeGrafter"/>
</dbReference>
<dbReference type="EMBL" id="PNJD01000074">
    <property type="protein sequence ID" value="PMP97998.1"/>
    <property type="molecule type" value="Genomic_DNA"/>
</dbReference>
<dbReference type="Gene3D" id="3.40.50.12780">
    <property type="entry name" value="N-terminal domain of ligase-like"/>
    <property type="match status" value="1"/>
</dbReference>
<gene>
    <name evidence="1" type="ORF">C0169_01190</name>
</gene>
<dbReference type="SUPFAM" id="SSF56801">
    <property type="entry name" value="Acetyl-CoA synthetase-like"/>
    <property type="match status" value="1"/>
</dbReference>
<dbReference type="Proteomes" id="UP000235619">
    <property type="component" value="Unassembled WGS sequence"/>
</dbReference>
<name>A0A2N7QGC3_9BACT</name>
<proteinExistence type="predicted"/>
<reference evidence="1 2" key="1">
    <citation type="submission" date="2018-01" db="EMBL/GenBank/DDBJ databases">
        <title>Metagenomic assembled genomes from two thermal pools in the Uzon Caldera, Kamchatka, Russia.</title>
        <authorList>
            <person name="Wilkins L."/>
            <person name="Ettinger C."/>
        </authorList>
    </citation>
    <scope>NUCLEOTIDE SEQUENCE [LARGE SCALE GENOMIC DNA]</scope>
    <source>
        <strain evidence="1">ARK-04</strain>
    </source>
</reference>
<dbReference type="InterPro" id="IPR042099">
    <property type="entry name" value="ANL_N_sf"/>
</dbReference>
<feature type="non-terminal residue" evidence="1">
    <location>
        <position position="65"/>
    </location>
</feature>